<keyword evidence="7 9" id="KW-0949">S-adenosyl-L-methionine</keyword>
<reference evidence="11" key="1">
    <citation type="journal article" date="2022" name="Proc. Natl. Acad. Sci. U.S.A.">
        <title>Life cycle and functional genomics of the unicellular red alga Galdieria for elucidating algal and plant evolution and industrial use.</title>
        <authorList>
            <person name="Hirooka S."/>
            <person name="Itabashi T."/>
            <person name="Ichinose T.M."/>
            <person name="Onuma R."/>
            <person name="Fujiwara T."/>
            <person name="Yamashita S."/>
            <person name="Jong L.W."/>
            <person name="Tomita R."/>
            <person name="Iwane A.H."/>
            <person name="Miyagishima S.Y."/>
        </authorList>
    </citation>
    <scope>NUCLEOTIDE SEQUENCE</scope>
    <source>
        <strain evidence="11">NBRC 102759</strain>
    </source>
</reference>
<feature type="binding site" evidence="9">
    <location>
        <position position="83"/>
    </location>
    <ligand>
        <name>S-adenosyl-L-methionine</name>
        <dbReference type="ChEBI" id="CHEBI:59789"/>
    </ligand>
</feature>
<dbReference type="FunFam" id="3.30.950.10:FF:000004">
    <property type="entry name" value="Diphthine synthase putative"/>
    <property type="match status" value="1"/>
</dbReference>
<dbReference type="PANTHER" id="PTHR10882">
    <property type="entry name" value="DIPHTHINE SYNTHASE"/>
    <property type="match status" value="1"/>
</dbReference>
<evidence type="ECO:0000256" key="1">
    <source>
        <dbReference type="ARBA" id="ARBA00004006"/>
    </source>
</evidence>
<feature type="domain" description="Tetrapyrrole methylase" evidence="10">
    <location>
        <begin position="1"/>
        <end position="235"/>
    </location>
</feature>
<dbReference type="GO" id="GO:0017183">
    <property type="term" value="P:protein histidyl modification to diphthamide"/>
    <property type="evidence" value="ECO:0007669"/>
    <property type="project" value="InterPro"/>
</dbReference>
<comment type="catalytic activity">
    <reaction evidence="8">
        <text>2-[(3S)-amino-3-carboxypropyl]-L-histidyl-[translation elongation factor 2] + 4 S-adenosyl-L-methionine = diphthine methyl ester-[translation elongation factor 2] + 4 S-adenosyl-L-homocysteine + 3 H(+)</text>
        <dbReference type="Rhea" id="RHEA:42652"/>
        <dbReference type="Rhea" id="RHEA-COMP:9749"/>
        <dbReference type="Rhea" id="RHEA-COMP:10173"/>
        <dbReference type="ChEBI" id="CHEBI:15378"/>
        <dbReference type="ChEBI" id="CHEBI:57856"/>
        <dbReference type="ChEBI" id="CHEBI:59789"/>
        <dbReference type="ChEBI" id="CHEBI:73995"/>
        <dbReference type="ChEBI" id="CHEBI:79005"/>
        <dbReference type="EC" id="2.1.1.314"/>
    </reaction>
</comment>
<evidence type="ECO:0000256" key="6">
    <source>
        <dbReference type="ARBA" id="ARBA00022679"/>
    </source>
</evidence>
<dbReference type="InterPro" id="IPR014777">
    <property type="entry name" value="4pyrrole_Mease_sub1"/>
</dbReference>
<gene>
    <name evidence="11" type="ORF">GpartN1_g841.t1</name>
</gene>
<feature type="binding site" evidence="9">
    <location>
        <position position="162"/>
    </location>
    <ligand>
        <name>S-adenosyl-L-methionine</name>
        <dbReference type="ChEBI" id="CHEBI:59789"/>
    </ligand>
</feature>
<dbReference type="HAMAP" id="MF_01084">
    <property type="entry name" value="Diphthine_synth"/>
    <property type="match status" value="1"/>
</dbReference>
<comment type="similarity">
    <text evidence="3">Belongs to the diphthine synthase family.</text>
</comment>
<dbReference type="SUPFAM" id="SSF53790">
    <property type="entry name" value="Tetrapyrrole methylase"/>
    <property type="match status" value="1"/>
</dbReference>
<name>A0A9C7PR83_9RHOD</name>
<evidence type="ECO:0000259" key="10">
    <source>
        <dbReference type="Pfam" id="PF00590"/>
    </source>
</evidence>
<dbReference type="PIRSF" id="PIRSF036432">
    <property type="entry name" value="Diphthine_synth"/>
    <property type="match status" value="1"/>
</dbReference>
<evidence type="ECO:0000313" key="12">
    <source>
        <dbReference type="Proteomes" id="UP001061958"/>
    </source>
</evidence>
<dbReference type="OrthoDB" id="2516at2759"/>
<dbReference type="InterPro" id="IPR014776">
    <property type="entry name" value="4pyrrole_Mease_sub2"/>
</dbReference>
<dbReference type="InterPro" id="IPR035996">
    <property type="entry name" value="4pyrrol_Methylase_sf"/>
</dbReference>
<dbReference type="EC" id="2.1.1.314" evidence="4"/>
<evidence type="ECO:0000256" key="8">
    <source>
        <dbReference type="ARBA" id="ARBA00048752"/>
    </source>
</evidence>
<dbReference type="InterPro" id="IPR000878">
    <property type="entry name" value="4pyrrol_Mease"/>
</dbReference>
<protein>
    <recommendedName>
        <fullName evidence="4">diphthine methyl ester synthase</fullName>
        <ecNumber evidence="4">2.1.1.314</ecNumber>
    </recommendedName>
</protein>
<proteinExistence type="inferred from homology"/>
<dbReference type="Gene3D" id="3.30.950.10">
    <property type="entry name" value="Methyltransferase, Cobalt-precorrin-4 Transmethylase, Domain 2"/>
    <property type="match status" value="1"/>
</dbReference>
<reference evidence="11" key="2">
    <citation type="submission" date="2022-01" db="EMBL/GenBank/DDBJ databases">
        <authorList>
            <person name="Hirooka S."/>
            <person name="Miyagishima S.Y."/>
        </authorList>
    </citation>
    <scope>NUCLEOTIDE SEQUENCE</scope>
    <source>
        <strain evidence="11">NBRC 102759</strain>
    </source>
</reference>
<dbReference type="Gene3D" id="3.40.1010.10">
    <property type="entry name" value="Cobalt-precorrin-4 Transmethylase, Domain 1"/>
    <property type="match status" value="1"/>
</dbReference>
<comment type="pathway">
    <text evidence="2">Protein modification; peptidyl-diphthamide biosynthesis.</text>
</comment>
<keyword evidence="12" id="KW-1185">Reference proteome</keyword>
<dbReference type="GO" id="GO:0141133">
    <property type="term" value="F:diphthine methyl ester synthase activity"/>
    <property type="evidence" value="ECO:0007669"/>
    <property type="project" value="UniProtKB-EC"/>
</dbReference>
<dbReference type="FunFam" id="3.40.1010.10:FF:000004">
    <property type="entry name" value="Putative diphthine synthase"/>
    <property type="match status" value="1"/>
</dbReference>
<dbReference type="Proteomes" id="UP001061958">
    <property type="component" value="Unassembled WGS sequence"/>
</dbReference>
<dbReference type="PANTHER" id="PTHR10882:SF0">
    <property type="entry name" value="DIPHTHINE METHYL ESTER SYNTHASE"/>
    <property type="match status" value="1"/>
</dbReference>
<evidence type="ECO:0000313" key="11">
    <source>
        <dbReference type="EMBL" id="GJQ09050.1"/>
    </source>
</evidence>
<keyword evidence="5" id="KW-0489">Methyltransferase</keyword>
<dbReference type="Pfam" id="PF00590">
    <property type="entry name" value="TP_methylase"/>
    <property type="match status" value="1"/>
</dbReference>
<sequence>MLYLIGLGLGDEKDISVKGLETVKKADFVFLESYTSLLGRDRESLSSFYGKDVLEADREFTEGAEEILSLAKNKNVAFLIVGDPFSATTHTDLVLRCKKEGIQVEVIHNASILNAVGKCGLQLYKFGETVSLVFFTDTWKPDSFYDKIARNRAAGLHTLCLLDIQMKEPNLESLVRGKVVYEAPRMITISQAIQQLLFVENSRKQQVFDKETLLCVGLARMGYPTECIAYGSLQQLADYDFGPPPHSLIIPGQLHFLEAEHLELFNMSTRYRIGETKGCSKEYCQ</sequence>
<dbReference type="AlphaFoldDB" id="A0A9C7PR83"/>
<evidence type="ECO:0000256" key="5">
    <source>
        <dbReference type="ARBA" id="ARBA00022603"/>
    </source>
</evidence>
<feature type="binding site" evidence="9">
    <location>
        <position position="9"/>
    </location>
    <ligand>
        <name>S-adenosyl-L-methionine</name>
        <dbReference type="ChEBI" id="CHEBI:59789"/>
    </ligand>
</feature>
<accession>A0A9C7PR83</accession>
<dbReference type="GO" id="GO:0032259">
    <property type="term" value="P:methylation"/>
    <property type="evidence" value="ECO:0007669"/>
    <property type="project" value="UniProtKB-KW"/>
</dbReference>
<comment type="function">
    <text evidence="1">S-adenosyl-L-methionine-dependent methyltransferase that catalyzes four methylations of the modified target histidine residue in translation elongation factor 2 (EF-2), to form an intermediate called diphthine methyl ester. The four successive methylation reactions represent the second step of diphthamide biosynthesis.</text>
</comment>
<dbReference type="InterPro" id="IPR004551">
    <property type="entry name" value="Dphthn_synthase"/>
</dbReference>
<evidence type="ECO:0000256" key="7">
    <source>
        <dbReference type="ARBA" id="ARBA00022691"/>
    </source>
</evidence>
<keyword evidence="6" id="KW-0808">Transferase</keyword>
<dbReference type="NCBIfam" id="TIGR00522">
    <property type="entry name" value="dph5"/>
    <property type="match status" value="1"/>
</dbReference>
<feature type="binding site" evidence="9">
    <location>
        <position position="221"/>
    </location>
    <ligand>
        <name>S-adenosyl-L-methionine</name>
        <dbReference type="ChEBI" id="CHEBI:59789"/>
    </ligand>
</feature>
<dbReference type="CDD" id="cd11647">
    <property type="entry name" value="DHP5_DphB"/>
    <property type="match status" value="1"/>
</dbReference>
<comment type="caution">
    <text evidence="11">The sequence shown here is derived from an EMBL/GenBank/DDBJ whole genome shotgun (WGS) entry which is preliminary data.</text>
</comment>
<organism evidence="11 12">
    <name type="scientific">Galdieria partita</name>
    <dbReference type="NCBI Taxonomy" id="83374"/>
    <lineage>
        <taxon>Eukaryota</taxon>
        <taxon>Rhodophyta</taxon>
        <taxon>Bangiophyceae</taxon>
        <taxon>Galdieriales</taxon>
        <taxon>Galdieriaceae</taxon>
        <taxon>Galdieria</taxon>
    </lineage>
</organism>
<feature type="binding site" evidence="9">
    <location>
        <position position="246"/>
    </location>
    <ligand>
        <name>S-adenosyl-L-methionine</name>
        <dbReference type="ChEBI" id="CHEBI:59789"/>
    </ligand>
</feature>
<evidence type="ECO:0000256" key="3">
    <source>
        <dbReference type="ARBA" id="ARBA00006729"/>
    </source>
</evidence>
<evidence type="ECO:0000256" key="9">
    <source>
        <dbReference type="PIRSR" id="PIRSR036432-1"/>
    </source>
</evidence>
<evidence type="ECO:0000256" key="2">
    <source>
        <dbReference type="ARBA" id="ARBA00005156"/>
    </source>
</evidence>
<evidence type="ECO:0000256" key="4">
    <source>
        <dbReference type="ARBA" id="ARBA00011927"/>
    </source>
</evidence>
<dbReference type="EMBL" id="BQMJ01000006">
    <property type="protein sequence ID" value="GJQ09050.1"/>
    <property type="molecule type" value="Genomic_DNA"/>
</dbReference>
<feature type="binding site" evidence="9">
    <location>
        <begin position="111"/>
        <end position="112"/>
    </location>
    <ligand>
        <name>S-adenosyl-L-methionine</name>
        <dbReference type="ChEBI" id="CHEBI:59789"/>
    </ligand>
</feature>